<organism evidence="1 2">
    <name type="scientific">Nocardia arthritidis</name>
    <dbReference type="NCBI Taxonomy" id="228602"/>
    <lineage>
        <taxon>Bacteria</taxon>
        <taxon>Bacillati</taxon>
        <taxon>Actinomycetota</taxon>
        <taxon>Actinomycetes</taxon>
        <taxon>Mycobacteriales</taxon>
        <taxon>Nocardiaceae</taxon>
        <taxon>Nocardia</taxon>
    </lineage>
</organism>
<keyword evidence="2" id="KW-1185">Reference proteome</keyword>
<dbReference type="AlphaFoldDB" id="A0A6G9YNW4"/>
<name>A0A6G9YNW4_9NOCA</name>
<accession>A0A6G9YNW4</accession>
<protein>
    <submittedName>
        <fullName evidence="1">PD-(D/E)XK motif protein</fullName>
    </submittedName>
</protein>
<reference evidence="1 2" key="1">
    <citation type="journal article" date="2019" name="ACS Chem. Biol.">
        <title>Identification and Mobilization of a Cryptic Antibiotic Biosynthesis Gene Locus from a Human-Pathogenic Nocardia Isolate.</title>
        <authorList>
            <person name="Herisse M."/>
            <person name="Ishida K."/>
            <person name="Porter J.L."/>
            <person name="Howden B."/>
            <person name="Hertweck C."/>
            <person name="Stinear T.P."/>
            <person name="Pidot S.J."/>
        </authorList>
    </citation>
    <scope>NUCLEOTIDE SEQUENCE [LARGE SCALE GENOMIC DNA]</scope>
    <source>
        <strain evidence="1 2">AUSMDU00012717</strain>
    </source>
</reference>
<dbReference type="EMBL" id="CP046172">
    <property type="protein sequence ID" value="QIS14716.1"/>
    <property type="molecule type" value="Genomic_DNA"/>
</dbReference>
<evidence type="ECO:0000313" key="2">
    <source>
        <dbReference type="Proteomes" id="UP000503540"/>
    </source>
</evidence>
<gene>
    <name evidence="1" type="ORF">F5544_34415</name>
</gene>
<dbReference type="InterPro" id="IPR025534">
    <property type="entry name" value="DUF4420"/>
</dbReference>
<sequence>MSDITVPTDRHMSVLGFEEFLRRKVPISIPIAGEPPLTFFIDPTRPAIGIRAPKLSGGAAPDTDLENIHVNELYRDGDRYFEISVTRQQLFVDAYPVLLAIADRIQLDNQPLTTALVDTVRALGHLLERRAALSVEKELGLYGELLMLSGLIRQVGSNEAIDAWRGPDREEHDFGLRGIDLEVKTTASERRSHWIGSLTQLSPVENRPLWLVSYQLTRSGPDDGRTLPSLINNIRDQLSNTADLQAFERSLQNAGWHDSYEATCSRWRERSAPAPFAVVDDFPRLTHDLLAGINVDLTRLIDVRYRLDLSGVRNSKTVPPFLSAALNNGDFHD</sequence>
<evidence type="ECO:0000313" key="1">
    <source>
        <dbReference type="EMBL" id="QIS14716.1"/>
    </source>
</evidence>
<dbReference type="RefSeq" id="WP_167477080.1">
    <property type="nucleotide sequence ID" value="NZ_CP046172.1"/>
</dbReference>
<dbReference type="Pfam" id="PF14390">
    <property type="entry name" value="DUF4420"/>
    <property type="match status" value="1"/>
</dbReference>
<proteinExistence type="predicted"/>
<dbReference type="Proteomes" id="UP000503540">
    <property type="component" value="Chromosome"/>
</dbReference>
<dbReference type="KEGG" id="nah:F5544_34415"/>